<dbReference type="HAMAP" id="MF_00198">
    <property type="entry name" value="Spermidine_synth"/>
    <property type="match status" value="1"/>
</dbReference>
<dbReference type="CDD" id="cd02440">
    <property type="entry name" value="AdoMet_MTases"/>
    <property type="match status" value="1"/>
</dbReference>
<dbReference type="PANTHER" id="PTHR11558">
    <property type="entry name" value="SPERMIDINE/SPERMINE SYNTHASE"/>
    <property type="match status" value="1"/>
</dbReference>
<evidence type="ECO:0000256" key="4">
    <source>
        <dbReference type="HAMAP-Rule" id="MF_00198"/>
    </source>
</evidence>
<protein>
    <recommendedName>
        <fullName evidence="4">Polyamine aminopropyltransferase</fullName>
    </recommendedName>
    <alternativeName>
        <fullName evidence="4">Putrescine aminopropyltransferase</fullName>
        <shortName evidence="4">PAPT</shortName>
    </alternativeName>
    <alternativeName>
        <fullName evidence="4">Spermidine synthase</fullName>
        <shortName evidence="4">SPDS</shortName>
        <shortName evidence="4">SPDSY</shortName>
        <ecNumber evidence="4">2.5.1.16</ecNumber>
    </alternativeName>
</protein>
<dbReference type="UniPathway" id="UPA00248">
    <property type="reaction ID" value="UER00314"/>
</dbReference>
<dbReference type="Gene3D" id="2.30.140.10">
    <property type="entry name" value="Spermidine synthase, tetramerisation domain"/>
    <property type="match status" value="1"/>
</dbReference>
<keyword evidence="3 4" id="KW-0620">Polyamine biosynthesis</keyword>
<keyword evidence="10" id="KW-1185">Reference proteome</keyword>
<comment type="subunit">
    <text evidence="4">Homodimer or homotetramer.</text>
</comment>
<feature type="binding site" evidence="4">
    <location>
        <position position="86"/>
    </location>
    <ligand>
        <name>spermidine</name>
        <dbReference type="ChEBI" id="CHEBI:57834"/>
    </ligand>
</feature>
<comment type="caution">
    <text evidence="4">Lacks conserved residue(s) required for the propagation of feature annotation.</text>
</comment>
<evidence type="ECO:0000256" key="5">
    <source>
        <dbReference type="PROSITE-ProRule" id="PRU00354"/>
    </source>
</evidence>
<feature type="domain" description="PABS" evidence="8">
    <location>
        <begin position="2"/>
        <end position="235"/>
    </location>
</feature>
<proteinExistence type="inferred from homology"/>
<dbReference type="PROSITE" id="PS01330">
    <property type="entry name" value="PABS_1"/>
    <property type="match status" value="1"/>
</dbReference>
<evidence type="ECO:0000313" key="10">
    <source>
        <dbReference type="Proteomes" id="UP000035704"/>
    </source>
</evidence>
<evidence type="ECO:0000256" key="3">
    <source>
        <dbReference type="ARBA" id="ARBA00023115"/>
    </source>
</evidence>
<dbReference type="InterPro" id="IPR037163">
    <property type="entry name" value="Spermidine_synt_N_sf"/>
</dbReference>
<evidence type="ECO:0000256" key="7">
    <source>
        <dbReference type="RuleBase" id="RU003837"/>
    </source>
</evidence>
<name>A0A0G3W897_9CLOT</name>
<dbReference type="AlphaFoldDB" id="A0A0G3W897"/>
<dbReference type="InterPro" id="IPR001045">
    <property type="entry name" value="Spermi_synthase"/>
</dbReference>
<feature type="binding site" evidence="4">
    <location>
        <begin position="155"/>
        <end position="158"/>
    </location>
    <ligand>
        <name>spermidine</name>
        <dbReference type="ChEBI" id="CHEBI:57834"/>
    </ligand>
</feature>
<evidence type="ECO:0000313" key="9">
    <source>
        <dbReference type="EMBL" id="AKL94122.1"/>
    </source>
</evidence>
<evidence type="ECO:0000256" key="1">
    <source>
        <dbReference type="ARBA" id="ARBA00007867"/>
    </source>
</evidence>
<feature type="binding site" evidence="4">
    <location>
        <begin position="137"/>
        <end position="138"/>
    </location>
    <ligand>
        <name>S-methyl-5'-thioadenosine</name>
        <dbReference type="ChEBI" id="CHEBI:17509"/>
    </ligand>
</feature>
<dbReference type="SUPFAM" id="SSF53335">
    <property type="entry name" value="S-adenosyl-L-methionine-dependent methyltransferases"/>
    <property type="match status" value="1"/>
</dbReference>
<reference evidence="9 10" key="1">
    <citation type="submission" date="2014-10" db="EMBL/GenBank/DDBJ databases">
        <title>Genome sequence of Clostridium aceticum DSM 1496.</title>
        <authorList>
            <person name="Poehlein A."/>
            <person name="Schiel-Bengelsdorf B."/>
            <person name="Gottschalk G."/>
            <person name="Duerre P."/>
            <person name="Daniel R."/>
        </authorList>
    </citation>
    <scope>NUCLEOTIDE SEQUENCE [LARGE SCALE GENOMIC DNA]</scope>
    <source>
        <strain evidence="9 10">DSM 1496</strain>
    </source>
</reference>
<comment type="pathway">
    <text evidence="4">Amine and polyamine biosynthesis; spermidine biosynthesis; spermidine from putrescine: step 1/1.</text>
</comment>
<dbReference type="Pfam" id="PF01564">
    <property type="entry name" value="Spermine_synth"/>
    <property type="match status" value="1"/>
</dbReference>
<dbReference type="NCBIfam" id="NF002010">
    <property type="entry name" value="PRK00811.1"/>
    <property type="match status" value="1"/>
</dbReference>
<dbReference type="GO" id="GO:0005829">
    <property type="term" value="C:cytosol"/>
    <property type="evidence" value="ECO:0007669"/>
    <property type="project" value="TreeGrafter"/>
</dbReference>
<dbReference type="OrthoDB" id="9793120at2"/>
<dbReference type="InterPro" id="IPR035246">
    <property type="entry name" value="Spermidine_synt_N"/>
</dbReference>
<dbReference type="PROSITE" id="PS51006">
    <property type="entry name" value="PABS_2"/>
    <property type="match status" value="1"/>
</dbReference>
<dbReference type="Pfam" id="PF17284">
    <property type="entry name" value="Spermine_synt_N"/>
    <property type="match status" value="1"/>
</dbReference>
<feature type="binding site" evidence="4">
    <location>
        <position position="31"/>
    </location>
    <ligand>
        <name>S-methyl-5'-thioadenosine</name>
        <dbReference type="ChEBI" id="CHEBI:17509"/>
    </ligand>
</feature>
<dbReference type="GO" id="GO:0004766">
    <property type="term" value="F:spermidine synthase activity"/>
    <property type="evidence" value="ECO:0007669"/>
    <property type="project" value="UniProtKB-UniRule"/>
</dbReference>
<dbReference type="PATRIC" id="fig|84022.6.peg.621"/>
<dbReference type="NCBIfam" id="TIGR00417">
    <property type="entry name" value="speE"/>
    <property type="match status" value="1"/>
</dbReference>
<feature type="active site" description="Proton acceptor" evidence="4 5">
    <location>
        <position position="155"/>
    </location>
</feature>
<dbReference type="InterPro" id="IPR030374">
    <property type="entry name" value="PABS"/>
</dbReference>
<dbReference type="InterPro" id="IPR030373">
    <property type="entry name" value="PABS_CS"/>
</dbReference>
<keyword evidence="2 4" id="KW-0808">Transferase</keyword>
<feature type="binding site" evidence="4">
    <location>
        <position position="106"/>
    </location>
    <ligand>
        <name>S-methyl-5'-thioadenosine</name>
        <dbReference type="ChEBI" id="CHEBI:17509"/>
    </ligand>
</feature>
<comment type="catalytic activity">
    <reaction evidence="4 7">
        <text>S-adenosyl 3-(methylsulfanyl)propylamine + putrescine = S-methyl-5'-thioadenosine + spermidine + H(+)</text>
        <dbReference type="Rhea" id="RHEA:12721"/>
        <dbReference type="ChEBI" id="CHEBI:15378"/>
        <dbReference type="ChEBI" id="CHEBI:17509"/>
        <dbReference type="ChEBI" id="CHEBI:57443"/>
        <dbReference type="ChEBI" id="CHEBI:57834"/>
        <dbReference type="ChEBI" id="CHEBI:326268"/>
        <dbReference type="EC" id="2.5.1.16"/>
    </reaction>
</comment>
<comment type="function">
    <text evidence="4">Catalyzes the irreversible transfer of a propylamine group from the amino donor S-adenosylmethioninamine (decarboxy-AdoMet) to putrescine (1,4-diaminobutane) to yield spermidine.</text>
</comment>
<organism evidence="9 10">
    <name type="scientific">Clostridium aceticum</name>
    <dbReference type="NCBI Taxonomy" id="84022"/>
    <lineage>
        <taxon>Bacteria</taxon>
        <taxon>Bacillati</taxon>
        <taxon>Bacillota</taxon>
        <taxon>Clostridia</taxon>
        <taxon>Eubacteriales</taxon>
        <taxon>Clostridiaceae</taxon>
        <taxon>Clostridium</taxon>
    </lineage>
</organism>
<dbReference type="STRING" id="84022.CACET_c06120"/>
<dbReference type="EMBL" id="CP009687">
    <property type="protein sequence ID" value="AKL94122.1"/>
    <property type="molecule type" value="Genomic_DNA"/>
</dbReference>
<evidence type="ECO:0000259" key="8">
    <source>
        <dbReference type="PROSITE" id="PS51006"/>
    </source>
</evidence>
<dbReference type="EC" id="2.5.1.16" evidence="4"/>
<dbReference type="RefSeq" id="WP_052661197.1">
    <property type="nucleotide sequence ID" value="NZ_CP009687.1"/>
</dbReference>
<evidence type="ECO:0000256" key="6">
    <source>
        <dbReference type="RuleBase" id="RU003836"/>
    </source>
</evidence>
<accession>A0A0G3W897</accession>
<feature type="binding site" evidence="4">
    <location>
        <position position="162"/>
    </location>
    <ligand>
        <name>S-methyl-5'-thioadenosine</name>
        <dbReference type="ChEBI" id="CHEBI:17509"/>
    </ligand>
</feature>
<keyword evidence="4 7" id="KW-0745">Spermidine biosynthesis</keyword>
<sequence>MPIILNEKHSTGLSMNWTVDKVLYHQKSDFQEVAILELQELGRALALDGAIQVTVKDEFVYNEMITHVPLFTHPNPEKVLIIGGGDGGAAREAAKHPKVKQVDMCEIDPVVIEACREYLPEMSVSYDNPKVNVITKDGIAFIKNNPNTYDVIIIDSSDPVGPAVELFQKQFYTDVRGALKEDGLFVCQSESLFLHMQLIKDVYTSISSLFPVARVYTSTNATYPGFLWSYTMGSKKYDPLEKGELEPQTFQTKYYNHDLFKASFALPNFLKEELEQK</sequence>
<comment type="similarity">
    <text evidence="1 4 6">Belongs to the spermidine/spermine synthase family.</text>
</comment>
<dbReference type="Proteomes" id="UP000035704">
    <property type="component" value="Chromosome"/>
</dbReference>
<dbReference type="InterPro" id="IPR029063">
    <property type="entry name" value="SAM-dependent_MTases_sf"/>
</dbReference>
<dbReference type="Gene3D" id="3.40.50.150">
    <property type="entry name" value="Vaccinia Virus protein VP39"/>
    <property type="match status" value="1"/>
</dbReference>
<gene>
    <name evidence="4 9" type="primary">speE</name>
    <name evidence="9" type="ORF">CACET_c06120</name>
</gene>
<dbReference type="PANTHER" id="PTHR11558:SF11">
    <property type="entry name" value="SPERMIDINE SYNTHASE"/>
    <property type="match status" value="1"/>
</dbReference>
<dbReference type="KEGG" id="cace:CACET_c06120"/>
<dbReference type="GO" id="GO:0008295">
    <property type="term" value="P:spermidine biosynthetic process"/>
    <property type="evidence" value="ECO:0007669"/>
    <property type="project" value="UniProtKB-UniRule"/>
</dbReference>
<evidence type="ECO:0000256" key="2">
    <source>
        <dbReference type="ARBA" id="ARBA00022679"/>
    </source>
</evidence>
<dbReference type="NCBIfam" id="NF037959">
    <property type="entry name" value="MFS_SpdSyn"/>
    <property type="match status" value="1"/>
</dbReference>